<dbReference type="InterPro" id="IPR029024">
    <property type="entry name" value="TerB-like"/>
</dbReference>
<organism evidence="2 3">
    <name type="scientific">Parafilimonas terrae</name>
    <dbReference type="NCBI Taxonomy" id="1465490"/>
    <lineage>
        <taxon>Bacteria</taxon>
        <taxon>Pseudomonadati</taxon>
        <taxon>Bacteroidota</taxon>
        <taxon>Chitinophagia</taxon>
        <taxon>Chitinophagales</taxon>
        <taxon>Chitinophagaceae</taxon>
        <taxon>Parafilimonas</taxon>
    </lineage>
</organism>
<evidence type="ECO:0000313" key="2">
    <source>
        <dbReference type="EMBL" id="SFQ49995.1"/>
    </source>
</evidence>
<dbReference type="CDD" id="cd07177">
    <property type="entry name" value="terB_like"/>
    <property type="match status" value="1"/>
</dbReference>
<gene>
    <name evidence="2" type="ORF">SAMN05444277_11554</name>
</gene>
<sequence length="141" mass="16555">MYEDYITTQDEAICHLFLHCCFKDGNFTQEEVNTVASKFVDLQIHKDLNFKEELMHYKSYKENMGDEEEFLQYVLKLINPVQNLALYSYCIELCLSDQQLTAEEDGLLCRIAGQLDINNDDKNIIDKLITQRKAVEIEKIF</sequence>
<dbReference type="Gene3D" id="1.10.3680.10">
    <property type="entry name" value="TerB-like"/>
    <property type="match status" value="1"/>
</dbReference>
<keyword evidence="3" id="KW-1185">Reference proteome</keyword>
<dbReference type="SUPFAM" id="SSF158682">
    <property type="entry name" value="TerB-like"/>
    <property type="match status" value="1"/>
</dbReference>
<feature type="domain" description="Co-chaperone DjlA N-terminal" evidence="1">
    <location>
        <begin position="12"/>
        <end position="122"/>
    </location>
</feature>
<proteinExistence type="predicted"/>
<dbReference type="InterPro" id="IPR007791">
    <property type="entry name" value="DjlA_N"/>
</dbReference>
<evidence type="ECO:0000313" key="3">
    <source>
        <dbReference type="Proteomes" id="UP000199031"/>
    </source>
</evidence>
<dbReference type="EMBL" id="FOXQ01000015">
    <property type="protein sequence ID" value="SFQ49995.1"/>
    <property type="molecule type" value="Genomic_DNA"/>
</dbReference>
<reference evidence="2 3" key="1">
    <citation type="submission" date="2016-10" db="EMBL/GenBank/DDBJ databases">
        <authorList>
            <person name="de Groot N.N."/>
        </authorList>
    </citation>
    <scope>NUCLEOTIDE SEQUENCE [LARGE SCALE GENOMIC DNA]</scope>
    <source>
        <strain evidence="2 3">DSM 28286</strain>
    </source>
</reference>
<dbReference type="OrthoDB" id="669314at2"/>
<dbReference type="Pfam" id="PF05099">
    <property type="entry name" value="TerB"/>
    <property type="match status" value="1"/>
</dbReference>
<name>A0A1I5Z0Y8_9BACT</name>
<dbReference type="Proteomes" id="UP000199031">
    <property type="component" value="Unassembled WGS sequence"/>
</dbReference>
<evidence type="ECO:0000259" key="1">
    <source>
        <dbReference type="Pfam" id="PF05099"/>
    </source>
</evidence>
<dbReference type="AlphaFoldDB" id="A0A1I5Z0Y8"/>
<accession>A0A1I5Z0Y8</accession>
<protein>
    <submittedName>
        <fullName evidence="2">Tellurite resistance protein TerB</fullName>
    </submittedName>
</protein>
<dbReference type="RefSeq" id="WP_090662480.1">
    <property type="nucleotide sequence ID" value="NZ_FOXQ01000015.1"/>
</dbReference>